<feature type="compositionally biased region" description="Basic residues" evidence="1">
    <location>
        <begin position="1"/>
        <end position="10"/>
    </location>
</feature>
<dbReference type="EMBL" id="AGNL01047673">
    <property type="protein sequence ID" value="EJK46567.1"/>
    <property type="molecule type" value="Genomic_DNA"/>
</dbReference>
<proteinExistence type="predicted"/>
<feature type="region of interest" description="Disordered" evidence="1">
    <location>
        <begin position="49"/>
        <end position="77"/>
    </location>
</feature>
<evidence type="ECO:0000313" key="3">
    <source>
        <dbReference type="Proteomes" id="UP000266841"/>
    </source>
</evidence>
<reference evidence="2 3" key="1">
    <citation type="journal article" date="2012" name="Genome Biol.">
        <title>Genome and low-iron response of an oceanic diatom adapted to chronic iron limitation.</title>
        <authorList>
            <person name="Lommer M."/>
            <person name="Specht M."/>
            <person name="Roy A.S."/>
            <person name="Kraemer L."/>
            <person name="Andreson R."/>
            <person name="Gutowska M.A."/>
            <person name="Wolf J."/>
            <person name="Bergner S.V."/>
            <person name="Schilhabel M.B."/>
            <person name="Klostermeier U.C."/>
            <person name="Beiko R.G."/>
            <person name="Rosenstiel P."/>
            <person name="Hippler M."/>
            <person name="Laroche J."/>
        </authorList>
    </citation>
    <scope>NUCLEOTIDE SEQUENCE [LARGE SCALE GENOMIC DNA]</scope>
    <source>
        <strain evidence="2 3">CCMP1005</strain>
    </source>
</reference>
<comment type="caution">
    <text evidence="2">The sequence shown here is derived from an EMBL/GenBank/DDBJ whole genome shotgun (WGS) entry which is preliminary data.</text>
</comment>
<feature type="region of interest" description="Disordered" evidence="1">
    <location>
        <begin position="1"/>
        <end position="20"/>
    </location>
</feature>
<name>K0RIQ6_THAOC</name>
<dbReference type="AlphaFoldDB" id="K0RIQ6"/>
<keyword evidence="3" id="KW-1185">Reference proteome</keyword>
<protein>
    <submittedName>
        <fullName evidence="2">Uncharacterized protein</fullName>
    </submittedName>
</protein>
<dbReference type="Proteomes" id="UP000266841">
    <property type="component" value="Unassembled WGS sequence"/>
</dbReference>
<evidence type="ECO:0000313" key="2">
    <source>
        <dbReference type="EMBL" id="EJK46567.1"/>
    </source>
</evidence>
<gene>
    <name evidence="2" type="ORF">THAOC_34761</name>
</gene>
<organism evidence="2 3">
    <name type="scientific">Thalassiosira oceanica</name>
    <name type="common">Marine diatom</name>
    <dbReference type="NCBI Taxonomy" id="159749"/>
    <lineage>
        <taxon>Eukaryota</taxon>
        <taxon>Sar</taxon>
        <taxon>Stramenopiles</taxon>
        <taxon>Ochrophyta</taxon>
        <taxon>Bacillariophyta</taxon>
        <taxon>Coscinodiscophyceae</taxon>
        <taxon>Thalassiosirophycidae</taxon>
        <taxon>Thalassiosirales</taxon>
        <taxon>Thalassiosiraceae</taxon>
        <taxon>Thalassiosira</taxon>
    </lineage>
</organism>
<accession>K0RIQ6</accession>
<evidence type="ECO:0000256" key="1">
    <source>
        <dbReference type="SAM" id="MobiDB-lite"/>
    </source>
</evidence>
<sequence>MAHSEKKLHRWGSNDSPDSGGWLECLRIFRTTSHWGDFILASLLARHAATHHQADSRRESTQSSPFRRPPEAAGGSA</sequence>